<dbReference type="EMBL" id="JAATIQ010000158">
    <property type="protein sequence ID" value="KAF4375976.1"/>
    <property type="molecule type" value="Genomic_DNA"/>
</dbReference>
<evidence type="ECO:0000313" key="1">
    <source>
        <dbReference type="EMBL" id="KAF4375976.1"/>
    </source>
</evidence>
<evidence type="ECO:0000313" key="4">
    <source>
        <dbReference type="Proteomes" id="UP000583929"/>
    </source>
</evidence>
<evidence type="ECO:0000313" key="2">
    <source>
        <dbReference type="EMBL" id="KAF4385570.1"/>
    </source>
</evidence>
<organism evidence="2 3">
    <name type="scientific">Cannabis sativa</name>
    <name type="common">Hemp</name>
    <name type="synonym">Marijuana</name>
    <dbReference type="NCBI Taxonomy" id="3483"/>
    <lineage>
        <taxon>Eukaryota</taxon>
        <taxon>Viridiplantae</taxon>
        <taxon>Streptophyta</taxon>
        <taxon>Embryophyta</taxon>
        <taxon>Tracheophyta</taxon>
        <taxon>Spermatophyta</taxon>
        <taxon>Magnoliopsida</taxon>
        <taxon>eudicotyledons</taxon>
        <taxon>Gunneridae</taxon>
        <taxon>Pentapetalae</taxon>
        <taxon>rosids</taxon>
        <taxon>fabids</taxon>
        <taxon>Rosales</taxon>
        <taxon>Cannabaceae</taxon>
        <taxon>Cannabis</taxon>
    </lineage>
</organism>
<evidence type="ECO:0000313" key="3">
    <source>
        <dbReference type="Proteomes" id="UP000525078"/>
    </source>
</evidence>
<protein>
    <submittedName>
        <fullName evidence="2">Uncharacterized protein</fullName>
    </submittedName>
</protein>
<name>A0A7J6GT64_CANSA</name>
<gene>
    <name evidence="2" type="ORF">F8388_010126</name>
    <name evidence="1" type="ORF">G4B88_029340</name>
</gene>
<keyword evidence="4" id="KW-1185">Reference proteome</keyword>
<sequence>MRDGERALISKPIERFVDIESKRNQTKKDVLRIDYSSDIWSLGIAVLDIQKETEKMPSSFDLLNYLFIKKFEDKGINLKILSFTNREK</sequence>
<reference evidence="3 4" key="1">
    <citation type="journal article" date="2020" name="bioRxiv">
        <title>Sequence and annotation of 42 cannabis genomes reveals extensive copy number variation in cannabinoid synthesis and pathogen resistance genes.</title>
        <authorList>
            <person name="Mckernan K.J."/>
            <person name="Helbert Y."/>
            <person name="Kane L.T."/>
            <person name="Ebling H."/>
            <person name="Zhang L."/>
            <person name="Liu B."/>
            <person name="Eaton Z."/>
            <person name="Mclaughlin S."/>
            <person name="Kingan S."/>
            <person name="Baybayan P."/>
            <person name="Concepcion G."/>
            <person name="Jordan M."/>
            <person name="Riva A."/>
            <person name="Barbazuk W."/>
            <person name="Harkins T."/>
        </authorList>
    </citation>
    <scope>NUCLEOTIDE SEQUENCE [LARGE SCALE GENOMIC DNA]</scope>
    <source>
        <strain evidence="3 4">cv. Jamaican Lion 4</strain>
        <strain evidence="1">Father</strain>
        <strain evidence="2">Mother</strain>
        <tissue evidence="2">Leaf</tissue>
    </source>
</reference>
<comment type="caution">
    <text evidence="2">The sequence shown here is derived from an EMBL/GenBank/DDBJ whole genome shotgun (WGS) entry which is preliminary data.</text>
</comment>
<dbReference type="Proteomes" id="UP000525078">
    <property type="component" value="Unassembled WGS sequence"/>
</dbReference>
<accession>A0A7J6GT64</accession>
<dbReference type="Proteomes" id="UP000583929">
    <property type="component" value="Unassembled WGS sequence"/>
</dbReference>
<proteinExistence type="predicted"/>
<dbReference type="EMBL" id="JAATIP010000044">
    <property type="protein sequence ID" value="KAF4385570.1"/>
    <property type="molecule type" value="Genomic_DNA"/>
</dbReference>
<dbReference type="AlphaFoldDB" id="A0A7J6GT64"/>